<reference evidence="1 2" key="1">
    <citation type="submission" date="2019-12" db="EMBL/GenBank/DDBJ databases">
        <title>Chitinophaga sp. strain ysch24 (GDMCC 1.1355), whole genome shotgun sequence.</title>
        <authorList>
            <person name="Zhang X."/>
        </authorList>
    </citation>
    <scope>NUCLEOTIDE SEQUENCE [LARGE SCALE GENOMIC DNA]</scope>
    <source>
        <strain evidence="2">ysch24</strain>
    </source>
</reference>
<proteinExistence type="predicted"/>
<name>A0A7K1U7U1_9BACT</name>
<dbReference type="EMBL" id="WRXN01000009">
    <property type="protein sequence ID" value="MVT10419.1"/>
    <property type="molecule type" value="Genomic_DNA"/>
</dbReference>
<accession>A0A7K1U7U1</accession>
<dbReference type="Proteomes" id="UP000461730">
    <property type="component" value="Unassembled WGS sequence"/>
</dbReference>
<dbReference type="AlphaFoldDB" id="A0A7K1U7U1"/>
<evidence type="ECO:0000313" key="2">
    <source>
        <dbReference type="Proteomes" id="UP000461730"/>
    </source>
</evidence>
<gene>
    <name evidence="1" type="ORF">GO493_19260</name>
</gene>
<dbReference type="RefSeq" id="WP_157307867.1">
    <property type="nucleotide sequence ID" value="NZ_WRXN01000009.1"/>
</dbReference>
<organism evidence="1 2">
    <name type="scientific">Chitinophaga tropicalis</name>
    <dbReference type="NCBI Taxonomy" id="2683588"/>
    <lineage>
        <taxon>Bacteria</taxon>
        <taxon>Pseudomonadati</taxon>
        <taxon>Bacteroidota</taxon>
        <taxon>Chitinophagia</taxon>
        <taxon>Chitinophagales</taxon>
        <taxon>Chitinophagaceae</taxon>
        <taxon>Chitinophaga</taxon>
    </lineage>
</organism>
<keyword evidence="2" id="KW-1185">Reference proteome</keyword>
<sequence length="360" mass="39844">MKERFKILLLLLFPILAFGKKGDSEFKQTIVKEFNAGSSTKLSVTNKYGKVVVHTWRKNQVKAVIVITGFGKSVEEAQAITKMVEIGAETPGDDIVLRTNYNTSSGNRWFSWGSKKNSKDYVNIDYELFVPEKMEGLELDNNFGDVITDVLSFPAWIKMNYCSYDIKEAQQPLELNMNYCDKGWIGKAESVTIKANYSNVKSDAITSLTIRSNYSDFTIGTVGSLSVAANYDEYNVTKAGSVTARCNYTDFRIAELQTTASARMTYGNFSVKTLTNGFKGADMDLTYSDVKLGVPLRLPVQIRVQLTNGSVRTGELSMKTVSNIKKNSSLSYSAITTGGDERSPEINVRGVYSDVNLGGN</sequence>
<comment type="caution">
    <text evidence="1">The sequence shown here is derived from an EMBL/GenBank/DDBJ whole genome shotgun (WGS) entry which is preliminary data.</text>
</comment>
<evidence type="ECO:0000313" key="1">
    <source>
        <dbReference type="EMBL" id="MVT10419.1"/>
    </source>
</evidence>
<protein>
    <recommendedName>
        <fullName evidence="3">Adhesin domain-containing protein</fullName>
    </recommendedName>
</protein>
<evidence type="ECO:0008006" key="3">
    <source>
        <dbReference type="Google" id="ProtNLM"/>
    </source>
</evidence>